<evidence type="ECO:0000259" key="7">
    <source>
        <dbReference type="SMART" id="SM00829"/>
    </source>
</evidence>
<dbReference type="Pfam" id="PF08240">
    <property type="entry name" value="ADH_N"/>
    <property type="match status" value="1"/>
</dbReference>
<comment type="similarity">
    <text evidence="2">Belongs to the zinc-containing alcohol dehydrogenase family.</text>
</comment>
<dbReference type="SUPFAM" id="SSF50129">
    <property type="entry name" value="GroES-like"/>
    <property type="match status" value="1"/>
</dbReference>
<keyword evidence="5" id="KW-0560">Oxidoreductase</keyword>
<evidence type="ECO:0000256" key="2">
    <source>
        <dbReference type="ARBA" id="ARBA00008072"/>
    </source>
</evidence>
<gene>
    <name evidence="8" type="ORF">IF1G_00173</name>
</gene>
<reference evidence="8 9" key="1">
    <citation type="journal article" date="2019" name="Appl. Microbiol. Biotechnol.">
        <title>Genome sequence of Isaria javanica and comparative genome analysis insights into family S53 peptidase evolution in fungal entomopathogens.</title>
        <authorList>
            <person name="Lin R."/>
            <person name="Zhang X."/>
            <person name="Xin B."/>
            <person name="Zou M."/>
            <person name="Gao Y."/>
            <person name="Qin F."/>
            <person name="Hu Q."/>
            <person name="Xie B."/>
            <person name="Cheng X."/>
        </authorList>
    </citation>
    <scope>NUCLEOTIDE SEQUENCE [LARGE SCALE GENOMIC DNA]</scope>
    <source>
        <strain evidence="8 9">IJ1G</strain>
    </source>
</reference>
<dbReference type="OrthoDB" id="48317at2759"/>
<evidence type="ECO:0000256" key="6">
    <source>
        <dbReference type="SAM" id="MobiDB-lite"/>
    </source>
</evidence>
<dbReference type="SMART" id="SM00829">
    <property type="entry name" value="PKS_ER"/>
    <property type="match status" value="1"/>
</dbReference>
<protein>
    <recommendedName>
        <fullName evidence="7">Enoyl reductase (ER) domain-containing protein</fullName>
    </recommendedName>
</protein>
<feature type="compositionally biased region" description="Low complexity" evidence="6">
    <location>
        <begin position="33"/>
        <end position="44"/>
    </location>
</feature>
<feature type="domain" description="Enoyl reductase (ER)" evidence="7">
    <location>
        <begin position="25"/>
        <end position="305"/>
    </location>
</feature>
<dbReference type="Gene3D" id="3.90.180.10">
    <property type="entry name" value="Medium-chain alcohol dehydrogenases, catalytic domain"/>
    <property type="match status" value="2"/>
</dbReference>
<proteinExistence type="inferred from homology"/>
<dbReference type="InterPro" id="IPR020843">
    <property type="entry name" value="ER"/>
</dbReference>
<evidence type="ECO:0000256" key="3">
    <source>
        <dbReference type="ARBA" id="ARBA00022741"/>
    </source>
</evidence>
<organism evidence="8 9">
    <name type="scientific">Cordyceps javanica</name>
    <dbReference type="NCBI Taxonomy" id="43265"/>
    <lineage>
        <taxon>Eukaryota</taxon>
        <taxon>Fungi</taxon>
        <taxon>Dikarya</taxon>
        <taxon>Ascomycota</taxon>
        <taxon>Pezizomycotina</taxon>
        <taxon>Sordariomycetes</taxon>
        <taxon>Hypocreomycetidae</taxon>
        <taxon>Hypocreales</taxon>
        <taxon>Cordycipitaceae</taxon>
        <taxon>Cordyceps</taxon>
    </lineage>
</organism>
<keyword evidence="3" id="KW-0547">Nucleotide-binding</keyword>
<dbReference type="PANTHER" id="PTHR45348:SF1">
    <property type="entry name" value="TRANS-ENOYL REDUCTASE STHE"/>
    <property type="match status" value="1"/>
</dbReference>
<keyword evidence="9" id="KW-1185">Reference proteome</keyword>
<dbReference type="InterPro" id="IPR011032">
    <property type="entry name" value="GroES-like_sf"/>
</dbReference>
<name>A0A545WBX2_9HYPO</name>
<evidence type="ECO:0000313" key="8">
    <source>
        <dbReference type="EMBL" id="TQW00242.1"/>
    </source>
</evidence>
<dbReference type="InterPro" id="IPR047122">
    <property type="entry name" value="Trans-enoyl_RdTase-like"/>
</dbReference>
<dbReference type="PANTHER" id="PTHR45348">
    <property type="entry name" value="HYPOTHETICAL OXIDOREDUCTASE (EUROFUNG)"/>
    <property type="match status" value="1"/>
</dbReference>
<dbReference type="Gene3D" id="3.40.50.720">
    <property type="entry name" value="NAD(P)-binding Rossmann-like Domain"/>
    <property type="match status" value="2"/>
</dbReference>
<dbReference type="GO" id="GO:0000166">
    <property type="term" value="F:nucleotide binding"/>
    <property type="evidence" value="ECO:0007669"/>
    <property type="project" value="UniProtKB-KW"/>
</dbReference>
<dbReference type="InterPro" id="IPR013154">
    <property type="entry name" value="ADH-like_N"/>
</dbReference>
<evidence type="ECO:0000256" key="4">
    <source>
        <dbReference type="ARBA" id="ARBA00022857"/>
    </source>
</evidence>
<comment type="pathway">
    <text evidence="1">Secondary metabolite biosynthesis.</text>
</comment>
<evidence type="ECO:0000313" key="9">
    <source>
        <dbReference type="Proteomes" id="UP000315783"/>
    </source>
</evidence>
<evidence type="ECO:0000256" key="5">
    <source>
        <dbReference type="ARBA" id="ARBA00023002"/>
    </source>
</evidence>
<dbReference type="STRING" id="43265.A0A545WBX2"/>
<feature type="compositionally biased region" description="Polar residues" evidence="6">
    <location>
        <begin position="1"/>
        <end position="19"/>
    </location>
</feature>
<dbReference type="GO" id="GO:0016651">
    <property type="term" value="F:oxidoreductase activity, acting on NAD(P)H"/>
    <property type="evidence" value="ECO:0007669"/>
    <property type="project" value="InterPro"/>
</dbReference>
<comment type="caution">
    <text evidence="8">The sequence shown here is derived from an EMBL/GenBank/DDBJ whole genome shotgun (WGS) entry which is preliminary data.</text>
</comment>
<dbReference type="EMBL" id="SPUK01000001">
    <property type="protein sequence ID" value="TQW00242.1"/>
    <property type="molecule type" value="Genomic_DNA"/>
</dbReference>
<evidence type="ECO:0000256" key="1">
    <source>
        <dbReference type="ARBA" id="ARBA00005179"/>
    </source>
</evidence>
<dbReference type="AlphaFoldDB" id="A0A545WBX2"/>
<keyword evidence="4" id="KW-0521">NADP</keyword>
<sequence length="307" mass="33008">MPSVVVNPNENLPTTQTAIKQGPGGVLTVSKDAPLSSSTLAPSSGRRRRRAGCDFAGTVVAVGEGMTDWLAGDGVLGAVHGSNPLGKTTGAFAEYVRADAEMVTRMPDNMSWEQAAALGAVGHGTVALALWMRLGLEGTSATPLAPGSDSGIEADEEEEESNYVLVLWQVCSPRNFALARSFGAVAVFDYMVSHVRRRHSCLHGEFAVARPRLHFRRAVGRRYVCLELQPPEALSSRKAVTSDHGREANEERHRAGRKWCVEMGRLLAEGKIKSHPIKVMEGGWQSIIDGLKLLRKGEVSGTKLVDA</sequence>
<accession>A0A545WBX2</accession>
<feature type="region of interest" description="Disordered" evidence="6">
    <location>
        <begin position="1"/>
        <end position="48"/>
    </location>
</feature>
<dbReference type="Proteomes" id="UP000315783">
    <property type="component" value="Unassembled WGS sequence"/>
</dbReference>